<dbReference type="GO" id="GO:0006412">
    <property type="term" value="P:translation"/>
    <property type="evidence" value="ECO:0007669"/>
    <property type="project" value="InterPro"/>
</dbReference>
<dbReference type="InterPro" id="IPR012678">
    <property type="entry name" value="Ribosomal_uL23/eL15/eS24_sf"/>
</dbReference>
<evidence type="ECO:0000256" key="1">
    <source>
        <dbReference type="ARBA" id="ARBA00006857"/>
    </source>
</evidence>
<keyword evidence="7" id="KW-1185">Reference proteome</keyword>
<proteinExistence type="inferred from homology"/>
<feature type="transmembrane region" description="Helical" evidence="5">
    <location>
        <begin position="40"/>
        <end position="58"/>
    </location>
</feature>
<dbReference type="Pfam" id="PF00827">
    <property type="entry name" value="Ribosomal_L15e"/>
    <property type="match status" value="1"/>
</dbReference>
<keyword evidence="5" id="KW-0472">Membrane</keyword>
<keyword evidence="3 4" id="KW-0687">Ribonucleoprotein</keyword>
<evidence type="ECO:0000256" key="2">
    <source>
        <dbReference type="ARBA" id="ARBA00022980"/>
    </source>
</evidence>
<feature type="transmembrane region" description="Helical" evidence="5">
    <location>
        <begin position="70"/>
        <end position="91"/>
    </location>
</feature>
<dbReference type="GO" id="GO:0003735">
    <property type="term" value="F:structural constituent of ribosome"/>
    <property type="evidence" value="ECO:0007669"/>
    <property type="project" value="InterPro"/>
</dbReference>
<evidence type="ECO:0000313" key="7">
    <source>
        <dbReference type="Proteomes" id="UP000822688"/>
    </source>
</evidence>
<dbReference type="InterPro" id="IPR000439">
    <property type="entry name" value="Ribosomal_eL15"/>
</dbReference>
<dbReference type="EMBL" id="CM026426">
    <property type="protein sequence ID" value="KAG0571785.1"/>
    <property type="molecule type" value="Genomic_DNA"/>
</dbReference>
<comment type="caution">
    <text evidence="6">The sequence shown here is derived from an EMBL/GenBank/DDBJ whole genome shotgun (WGS) entry which is preliminary data.</text>
</comment>
<accession>A0A8T0HLV3</accession>
<dbReference type="GO" id="GO:0005840">
    <property type="term" value="C:ribosome"/>
    <property type="evidence" value="ECO:0007669"/>
    <property type="project" value="UniProtKB-KW"/>
</dbReference>
<feature type="transmembrane region" description="Helical" evidence="5">
    <location>
        <begin position="12"/>
        <end position="31"/>
    </location>
</feature>
<dbReference type="SUPFAM" id="SSF54189">
    <property type="entry name" value="Ribosomal proteins S24e, L23 and L15e"/>
    <property type="match status" value="1"/>
</dbReference>
<organism evidence="6 7">
    <name type="scientific">Ceratodon purpureus</name>
    <name type="common">Fire moss</name>
    <name type="synonym">Dicranum purpureum</name>
    <dbReference type="NCBI Taxonomy" id="3225"/>
    <lineage>
        <taxon>Eukaryota</taxon>
        <taxon>Viridiplantae</taxon>
        <taxon>Streptophyta</taxon>
        <taxon>Embryophyta</taxon>
        <taxon>Bryophyta</taxon>
        <taxon>Bryophytina</taxon>
        <taxon>Bryopsida</taxon>
        <taxon>Dicranidae</taxon>
        <taxon>Pseudoditrichales</taxon>
        <taxon>Ditrichaceae</taxon>
        <taxon>Ceratodon</taxon>
    </lineage>
</organism>
<evidence type="ECO:0000256" key="3">
    <source>
        <dbReference type="ARBA" id="ARBA00023274"/>
    </source>
</evidence>
<dbReference type="Proteomes" id="UP000822688">
    <property type="component" value="Chromosome V"/>
</dbReference>
<keyword evidence="5" id="KW-0812">Transmembrane</keyword>
<dbReference type="Gene3D" id="3.40.1120.10">
    <property type="entry name" value="Ribosomal protein l15e"/>
    <property type="match status" value="1"/>
</dbReference>
<sequence>MGTSCDSLSFTVMFSSSCSTTLIFFIIFCGYRGRGGDENGGLILGFGGGLAAGAYKNIEELWRKKQSDVLRFLCVCVAGTSAQLPGIVHVTRPNRPDKARRLGNKAAVHSLLQAVQEIAASGEGRDRDVHVLVHRSIMRQSAPLKDSIRQELSTRDPSADDWLWRQQHPQAVASFVSILENDRRFTAVTSIGWEETKQ</sequence>
<gene>
    <name evidence="6" type="ORF">KC19_VG042200</name>
</gene>
<evidence type="ECO:0000256" key="4">
    <source>
        <dbReference type="RuleBase" id="RU000663"/>
    </source>
</evidence>
<evidence type="ECO:0000313" key="6">
    <source>
        <dbReference type="EMBL" id="KAG0571785.1"/>
    </source>
</evidence>
<dbReference type="SMART" id="SM01384">
    <property type="entry name" value="Ribosomal_L15e"/>
    <property type="match status" value="1"/>
</dbReference>
<keyword evidence="5" id="KW-1133">Transmembrane helix</keyword>
<dbReference type="AlphaFoldDB" id="A0A8T0HLV3"/>
<comment type="similarity">
    <text evidence="1 4">Belongs to the eukaryotic ribosomal protein eL15 family.</text>
</comment>
<evidence type="ECO:0000256" key="5">
    <source>
        <dbReference type="SAM" id="Phobius"/>
    </source>
</evidence>
<reference evidence="6" key="1">
    <citation type="submission" date="2020-06" db="EMBL/GenBank/DDBJ databases">
        <title>WGS assembly of Ceratodon purpureus strain R40.</title>
        <authorList>
            <person name="Carey S.B."/>
            <person name="Jenkins J."/>
            <person name="Shu S."/>
            <person name="Lovell J.T."/>
            <person name="Sreedasyam A."/>
            <person name="Maumus F."/>
            <person name="Tiley G.P."/>
            <person name="Fernandez-Pozo N."/>
            <person name="Barry K."/>
            <person name="Chen C."/>
            <person name="Wang M."/>
            <person name="Lipzen A."/>
            <person name="Daum C."/>
            <person name="Saski C.A."/>
            <person name="Payton A.C."/>
            <person name="Mcbreen J.C."/>
            <person name="Conrad R.E."/>
            <person name="Kollar L.M."/>
            <person name="Olsson S."/>
            <person name="Huttunen S."/>
            <person name="Landis J.B."/>
            <person name="Wickett N.J."/>
            <person name="Johnson M.G."/>
            <person name="Rensing S.A."/>
            <person name="Grimwood J."/>
            <person name="Schmutz J."/>
            <person name="Mcdaniel S.F."/>
        </authorList>
    </citation>
    <scope>NUCLEOTIDE SEQUENCE</scope>
    <source>
        <strain evidence="6">R40</strain>
    </source>
</reference>
<keyword evidence="2 4" id="KW-0689">Ribosomal protein</keyword>
<name>A0A8T0HLV3_CERPU</name>
<dbReference type="InterPro" id="IPR024794">
    <property type="entry name" value="Rbsml_eL15_core_dom_sf"/>
</dbReference>
<dbReference type="GO" id="GO:1990904">
    <property type="term" value="C:ribonucleoprotein complex"/>
    <property type="evidence" value="ECO:0007669"/>
    <property type="project" value="UniProtKB-KW"/>
</dbReference>
<protein>
    <recommendedName>
        <fullName evidence="4">Ribosomal protein L15</fullName>
    </recommendedName>
</protein>